<evidence type="ECO:0000313" key="6">
    <source>
        <dbReference type="Proteomes" id="UP000603200"/>
    </source>
</evidence>
<keyword evidence="3" id="KW-0804">Transcription</keyword>
<proteinExistence type="predicted"/>
<dbReference type="InterPro" id="IPR036388">
    <property type="entry name" value="WH-like_DNA-bd_sf"/>
</dbReference>
<accession>A0ABQ3ZWL3</accession>
<reference evidence="5 6" key="1">
    <citation type="submission" date="2021-01" db="EMBL/GenBank/DDBJ databases">
        <title>Whole genome shotgun sequence of Actinoplanes humidus NBRC 14915.</title>
        <authorList>
            <person name="Komaki H."/>
            <person name="Tamura T."/>
        </authorList>
    </citation>
    <scope>NUCLEOTIDE SEQUENCE [LARGE SCALE GENOMIC DNA]</scope>
    <source>
        <strain evidence="5 6">NBRC 14915</strain>
    </source>
</reference>
<dbReference type="PRINTS" id="PR00598">
    <property type="entry name" value="HTHMARR"/>
</dbReference>
<dbReference type="RefSeq" id="WP_203839924.1">
    <property type="nucleotide sequence ID" value="NZ_BAAATV010000011.1"/>
</dbReference>
<protein>
    <recommendedName>
        <fullName evidence="4">HTH marR-type domain-containing protein</fullName>
    </recommendedName>
</protein>
<dbReference type="SMART" id="SM00347">
    <property type="entry name" value="HTH_MARR"/>
    <property type="match status" value="1"/>
</dbReference>
<dbReference type="Proteomes" id="UP000603200">
    <property type="component" value="Unassembled WGS sequence"/>
</dbReference>
<evidence type="ECO:0000259" key="4">
    <source>
        <dbReference type="PROSITE" id="PS50995"/>
    </source>
</evidence>
<organism evidence="5 6">
    <name type="scientific">Winogradskya humida</name>
    <dbReference type="NCBI Taxonomy" id="113566"/>
    <lineage>
        <taxon>Bacteria</taxon>
        <taxon>Bacillati</taxon>
        <taxon>Actinomycetota</taxon>
        <taxon>Actinomycetes</taxon>
        <taxon>Micromonosporales</taxon>
        <taxon>Micromonosporaceae</taxon>
        <taxon>Winogradskya</taxon>
    </lineage>
</organism>
<evidence type="ECO:0000256" key="1">
    <source>
        <dbReference type="ARBA" id="ARBA00023015"/>
    </source>
</evidence>
<sequence>MTGNERLIADIMGAQEQLQHLFAYDRSDPLFSTHLTMQQLKILMLLYRLGDTSGRELAGLLGVSLATLSGMVDRLVTQDLATRAEDPHDRRVRRISLSDAGKTTIGKIINAGAEKQHRLLNRLTAAELQTVSDGLQAMIRVAVEETTTEAAEKITAEITADVAADIVQASVDSAEIFGRSPSANT</sequence>
<comment type="caution">
    <text evidence="5">The sequence shown here is derived from an EMBL/GenBank/DDBJ whole genome shotgun (WGS) entry which is preliminary data.</text>
</comment>
<gene>
    <name evidence="5" type="ORF">Ahu01nite_059550</name>
</gene>
<dbReference type="InterPro" id="IPR036390">
    <property type="entry name" value="WH_DNA-bd_sf"/>
</dbReference>
<evidence type="ECO:0000313" key="5">
    <source>
        <dbReference type="EMBL" id="GIE22853.1"/>
    </source>
</evidence>
<dbReference type="EMBL" id="BOMN01000086">
    <property type="protein sequence ID" value="GIE22853.1"/>
    <property type="molecule type" value="Genomic_DNA"/>
</dbReference>
<dbReference type="PROSITE" id="PS50995">
    <property type="entry name" value="HTH_MARR_2"/>
    <property type="match status" value="1"/>
</dbReference>
<dbReference type="Pfam" id="PF01047">
    <property type="entry name" value="MarR"/>
    <property type="match status" value="1"/>
</dbReference>
<feature type="domain" description="HTH marR-type" evidence="4">
    <location>
        <begin position="4"/>
        <end position="140"/>
    </location>
</feature>
<dbReference type="PANTHER" id="PTHR42756:SF1">
    <property type="entry name" value="TRANSCRIPTIONAL REPRESSOR OF EMRAB OPERON"/>
    <property type="match status" value="1"/>
</dbReference>
<keyword evidence="1" id="KW-0805">Transcription regulation</keyword>
<keyword evidence="2" id="KW-0238">DNA-binding</keyword>
<dbReference type="InterPro" id="IPR000835">
    <property type="entry name" value="HTH_MarR-typ"/>
</dbReference>
<evidence type="ECO:0000256" key="2">
    <source>
        <dbReference type="ARBA" id="ARBA00023125"/>
    </source>
</evidence>
<evidence type="ECO:0000256" key="3">
    <source>
        <dbReference type="ARBA" id="ARBA00023163"/>
    </source>
</evidence>
<name>A0ABQ3ZWL3_9ACTN</name>
<dbReference type="SUPFAM" id="SSF46785">
    <property type="entry name" value="Winged helix' DNA-binding domain"/>
    <property type="match status" value="1"/>
</dbReference>
<keyword evidence="6" id="KW-1185">Reference proteome</keyword>
<dbReference type="PANTHER" id="PTHR42756">
    <property type="entry name" value="TRANSCRIPTIONAL REGULATOR, MARR"/>
    <property type="match status" value="1"/>
</dbReference>
<dbReference type="Gene3D" id="1.10.10.10">
    <property type="entry name" value="Winged helix-like DNA-binding domain superfamily/Winged helix DNA-binding domain"/>
    <property type="match status" value="1"/>
</dbReference>